<reference evidence="1 2" key="1">
    <citation type="submission" date="2015-05" db="EMBL/GenBank/DDBJ databases">
        <title>Draft Genome assembly of Streptomyces showdoensis.</title>
        <authorList>
            <person name="Thapa K.K."/>
            <person name="Metsa-Ketela M."/>
        </authorList>
    </citation>
    <scope>NUCLEOTIDE SEQUENCE [LARGE SCALE GENOMIC DNA]</scope>
    <source>
        <strain evidence="1 2">ATCC 15227</strain>
    </source>
</reference>
<comment type="caution">
    <text evidence="1">The sequence shown here is derived from an EMBL/GenBank/DDBJ whole genome shotgun (WGS) entry which is preliminary data.</text>
</comment>
<keyword evidence="2" id="KW-1185">Reference proteome</keyword>
<accession>A0A2P2GGE1</accession>
<name>A0A2P2GGE1_STREW</name>
<dbReference type="OrthoDB" id="4247367at2"/>
<organism evidence="1 2">
    <name type="scientific">Streptomyces showdoensis</name>
    <dbReference type="NCBI Taxonomy" id="68268"/>
    <lineage>
        <taxon>Bacteria</taxon>
        <taxon>Bacillati</taxon>
        <taxon>Actinomycetota</taxon>
        <taxon>Actinomycetes</taxon>
        <taxon>Kitasatosporales</taxon>
        <taxon>Streptomycetaceae</taxon>
        <taxon>Streptomyces</taxon>
    </lineage>
</organism>
<gene>
    <name evidence="1" type="ORF">VO63_28240</name>
</gene>
<sequence>MHPSRLFGYEHRANGTVVITRGCRIAGVVRGDSEVDRFLTELAEATAGTGRQQVLARWVTGAVPAA</sequence>
<dbReference type="AlphaFoldDB" id="A0A2P2GGE1"/>
<dbReference type="RefSeq" id="WP_046910862.1">
    <property type="nucleotide sequence ID" value="NZ_BAAAXG010000026.1"/>
</dbReference>
<dbReference type="Proteomes" id="UP000265325">
    <property type="component" value="Unassembled WGS sequence"/>
</dbReference>
<evidence type="ECO:0000313" key="1">
    <source>
        <dbReference type="EMBL" id="KKZ70571.1"/>
    </source>
</evidence>
<protein>
    <submittedName>
        <fullName evidence="1">Uncharacterized protein</fullName>
    </submittedName>
</protein>
<dbReference type="EMBL" id="LAQS01000055">
    <property type="protein sequence ID" value="KKZ70571.1"/>
    <property type="molecule type" value="Genomic_DNA"/>
</dbReference>
<evidence type="ECO:0000313" key="2">
    <source>
        <dbReference type="Proteomes" id="UP000265325"/>
    </source>
</evidence>
<proteinExistence type="predicted"/>